<evidence type="ECO:0000256" key="6">
    <source>
        <dbReference type="SAM" id="Phobius"/>
    </source>
</evidence>
<reference evidence="7 8" key="1">
    <citation type="submission" date="2016-12" db="EMBL/GenBank/DDBJ databases">
        <authorList>
            <person name="Song W.-J."/>
            <person name="Kurnit D.M."/>
        </authorList>
    </citation>
    <scope>NUCLEOTIDE SEQUENCE [LARGE SCALE GENOMIC DNA]</scope>
    <source>
        <strain evidence="7 8">DSM 11393</strain>
    </source>
</reference>
<dbReference type="CDD" id="cd16914">
    <property type="entry name" value="EcfT"/>
    <property type="match status" value="1"/>
</dbReference>
<dbReference type="GO" id="GO:0005886">
    <property type="term" value="C:plasma membrane"/>
    <property type="evidence" value="ECO:0007669"/>
    <property type="project" value="UniProtKB-ARBA"/>
</dbReference>
<evidence type="ECO:0000256" key="2">
    <source>
        <dbReference type="ARBA" id="ARBA00022475"/>
    </source>
</evidence>
<organism evidence="7 8">
    <name type="scientific">Desulfovibrio litoralis DSM 11393</name>
    <dbReference type="NCBI Taxonomy" id="1121455"/>
    <lineage>
        <taxon>Bacteria</taxon>
        <taxon>Pseudomonadati</taxon>
        <taxon>Thermodesulfobacteriota</taxon>
        <taxon>Desulfovibrionia</taxon>
        <taxon>Desulfovibrionales</taxon>
        <taxon>Desulfovibrionaceae</taxon>
        <taxon>Desulfovibrio</taxon>
    </lineage>
</organism>
<dbReference type="OrthoDB" id="4533at2"/>
<keyword evidence="4 6" id="KW-1133">Transmembrane helix</keyword>
<evidence type="ECO:0000313" key="7">
    <source>
        <dbReference type="EMBL" id="SHN54003.1"/>
    </source>
</evidence>
<comment type="subcellular location">
    <subcellularLocation>
        <location evidence="1">Membrane</location>
        <topology evidence="1">Multi-pass membrane protein</topology>
    </subcellularLocation>
</comment>
<sequence>MELNEKIFCTPQASFLLNFDPRAKILATLFLSLAVVFSVRLSFSAVLLALAFVLAFFCSVNFPRLFKMLLTVNLFLIFTWLTLPFSFSEINGNIHLFSSLYLDLNGFYFCLLTTLKVNATAVFLFVFTQGLDSATLASALQSLRVSPKLCTVFVMMCRHVIILIEEFICSLRALRLRTKHDSLSLTFVKRIKRNLKTYAFFIGSVLVQSANRAEKVRFAMLTRGYTYIFNPYLKLNWGIKESCLVVGSLIPFLSIIYLNVANS</sequence>
<feature type="transmembrane region" description="Helical" evidence="6">
    <location>
        <begin position="65"/>
        <end position="86"/>
    </location>
</feature>
<evidence type="ECO:0000256" key="1">
    <source>
        <dbReference type="ARBA" id="ARBA00004141"/>
    </source>
</evidence>
<evidence type="ECO:0000256" key="5">
    <source>
        <dbReference type="ARBA" id="ARBA00023136"/>
    </source>
</evidence>
<feature type="transmembrane region" description="Helical" evidence="6">
    <location>
        <begin position="25"/>
        <end position="58"/>
    </location>
</feature>
<dbReference type="AlphaFoldDB" id="A0A1M7S6F1"/>
<accession>A0A1M7S6F1</accession>
<protein>
    <submittedName>
        <fullName evidence="7">Cobalt/nickel transport system permease protein</fullName>
    </submittedName>
</protein>
<evidence type="ECO:0000256" key="3">
    <source>
        <dbReference type="ARBA" id="ARBA00022692"/>
    </source>
</evidence>
<evidence type="ECO:0000256" key="4">
    <source>
        <dbReference type="ARBA" id="ARBA00022989"/>
    </source>
</evidence>
<dbReference type="InterPro" id="IPR051611">
    <property type="entry name" value="ECF_transporter_component"/>
</dbReference>
<name>A0A1M7S6F1_9BACT</name>
<feature type="transmembrane region" description="Helical" evidence="6">
    <location>
        <begin position="106"/>
        <end position="128"/>
    </location>
</feature>
<dbReference type="InterPro" id="IPR003339">
    <property type="entry name" value="ABC/ECF_trnsptr_transmembrane"/>
</dbReference>
<keyword evidence="2" id="KW-1003">Cell membrane</keyword>
<proteinExistence type="predicted"/>
<dbReference type="Proteomes" id="UP000186469">
    <property type="component" value="Unassembled WGS sequence"/>
</dbReference>
<dbReference type="PANTHER" id="PTHR34857:SF2">
    <property type="entry name" value="SLL0384 PROTEIN"/>
    <property type="match status" value="1"/>
</dbReference>
<keyword evidence="3 6" id="KW-0812">Transmembrane</keyword>
<feature type="transmembrane region" description="Helical" evidence="6">
    <location>
        <begin position="242"/>
        <end position="260"/>
    </location>
</feature>
<dbReference type="EMBL" id="FRDI01000003">
    <property type="protein sequence ID" value="SHN54003.1"/>
    <property type="molecule type" value="Genomic_DNA"/>
</dbReference>
<keyword evidence="8" id="KW-1185">Reference proteome</keyword>
<dbReference type="PANTHER" id="PTHR34857">
    <property type="entry name" value="SLL0384 PROTEIN"/>
    <property type="match status" value="1"/>
</dbReference>
<gene>
    <name evidence="7" type="ORF">SAMN02745728_00480</name>
</gene>
<evidence type="ECO:0000313" key="8">
    <source>
        <dbReference type="Proteomes" id="UP000186469"/>
    </source>
</evidence>
<keyword evidence="5 6" id="KW-0472">Membrane</keyword>
<dbReference type="Pfam" id="PF02361">
    <property type="entry name" value="CbiQ"/>
    <property type="match status" value="1"/>
</dbReference>
<dbReference type="STRING" id="1121455.SAMN02745728_00480"/>
<dbReference type="RefSeq" id="WP_072696160.1">
    <property type="nucleotide sequence ID" value="NZ_FRDI01000003.1"/>
</dbReference>